<reference evidence="2 3" key="1">
    <citation type="journal article" date="2015" name="Int. J. Syst. Evol. Microbiol.">
        <title>Methanoculleus sediminis sp. nov., a methanogen from sediments near a submarine mud volcano.</title>
        <authorList>
            <person name="Chen S.C."/>
            <person name="Chen M.F."/>
            <person name="Lai M.C."/>
            <person name="Weng C.Y."/>
            <person name="Wu S.Y."/>
            <person name="Lin S."/>
            <person name="Yang T.F."/>
            <person name="Chen P.C."/>
        </authorList>
    </citation>
    <scope>NUCLEOTIDE SEQUENCE [LARGE SCALE GENOMIC DNA]</scope>
    <source>
        <strain evidence="2 3">S3Fa</strain>
    </source>
</reference>
<evidence type="ECO:0000256" key="1">
    <source>
        <dbReference type="SAM" id="Phobius"/>
    </source>
</evidence>
<dbReference type="EMBL" id="JXOJ01000002">
    <property type="protein sequence ID" value="KLK88455.1"/>
    <property type="molecule type" value="Genomic_DNA"/>
</dbReference>
<keyword evidence="1" id="KW-0812">Transmembrane</keyword>
<evidence type="ECO:0008006" key="4">
    <source>
        <dbReference type="Google" id="ProtNLM"/>
    </source>
</evidence>
<sequence length="128" mass="14270">MKRRYLVQIAAGAVLGAAGILLPFLVDGTEALSSLMVTIGLVILAVAVVRHWRFRDEPERDERTQKIGAYAISYSWLLTIVFLALLFWVDYLGVLALTVEAVLLSAILLMGLSARLFQWYLFRQGDVA</sequence>
<evidence type="ECO:0000313" key="3">
    <source>
        <dbReference type="Proteomes" id="UP000035301"/>
    </source>
</evidence>
<keyword evidence="3" id="KW-1185">Reference proteome</keyword>
<gene>
    <name evidence="2" type="ORF">SZ63_05400</name>
</gene>
<feature type="transmembrane region" description="Helical" evidence="1">
    <location>
        <begin position="94"/>
        <end position="114"/>
    </location>
</feature>
<dbReference type="PATRIC" id="fig|1550566.3.peg.1162"/>
<feature type="transmembrane region" description="Helical" evidence="1">
    <location>
        <begin position="5"/>
        <end position="25"/>
    </location>
</feature>
<accession>A0A0H1QZS8</accession>
<dbReference type="AlphaFoldDB" id="A0A0H1QZS8"/>
<dbReference type="RefSeq" id="WP_048182328.1">
    <property type="nucleotide sequence ID" value="NZ_JXOJ01000002.1"/>
</dbReference>
<name>A0A0H1QZS8_9EURY</name>
<organism evidence="2 3">
    <name type="scientific">Methanoculleus sediminis</name>
    <dbReference type="NCBI Taxonomy" id="1550566"/>
    <lineage>
        <taxon>Archaea</taxon>
        <taxon>Methanobacteriati</taxon>
        <taxon>Methanobacteriota</taxon>
        <taxon>Stenosarchaea group</taxon>
        <taxon>Methanomicrobia</taxon>
        <taxon>Methanomicrobiales</taxon>
        <taxon>Methanomicrobiaceae</taxon>
        <taxon>Methanoculleus</taxon>
    </lineage>
</organism>
<proteinExistence type="predicted"/>
<comment type="caution">
    <text evidence="2">The sequence shown here is derived from an EMBL/GenBank/DDBJ whole genome shotgun (WGS) entry which is preliminary data.</text>
</comment>
<feature type="transmembrane region" description="Helical" evidence="1">
    <location>
        <begin position="31"/>
        <end position="49"/>
    </location>
</feature>
<keyword evidence="1" id="KW-0472">Membrane</keyword>
<dbReference type="Proteomes" id="UP000035301">
    <property type="component" value="Unassembled WGS sequence"/>
</dbReference>
<evidence type="ECO:0000313" key="2">
    <source>
        <dbReference type="EMBL" id="KLK88455.1"/>
    </source>
</evidence>
<feature type="transmembrane region" description="Helical" evidence="1">
    <location>
        <begin position="69"/>
        <end position="88"/>
    </location>
</feature>
<dbReference type="OrthoDB" id="112348at2157"/>
<keyword evidence="1" id="KW-1133">Transmembrane helix</keyword>
<protein>
    <recommendedName>
        <fullName evidence="4">DUF2178 domain-containing protein</fullName>
    </recommendedName>
</protein>